<keyword evidence="6 8" id="KW-1133">Transmembrane helix</keyword>
<dbReference type="eggNOG" id="COG2962">
    <property type="taxonomic scope" value="Bacteria"/>
</dbReference>
<dbReference type="HOGENOM" id="CLU_054508_1_0_4"/>
<organism evidence="10 11">
    <name type="scientific">Paraburkholderia phymatum (strain DSM 17167 / CIP 108236 / LMG 21445 / STM815)</name>
    <name type="common">Burkholderia phymatum</name>
    <dbReference type="NCBI Taxonomy" id="391038"/>
    <lineage>
        <taxon>Bacteria</taxon>
        <taxon>Pseudomonadati</taxon>
        <taxon>Pseudomonadota</taxon>
        <taxon>Betaproteobacteria</taxon>
        <taxon>Burkholderiales</taxon>
        <taxon>Burkholderiaceae</taxon>
        <taxon>Paraburkholderia</taxon>
    </lineage>
</organism>
<evidence type="ECO:0000313" key="11">
    <source>
        <dbReference type="Proteomes" id="UP000001192"/>
    </source>
</evidence>
<feature type="transmembrane region" description="Helical" evidence="8">
    <location>
        <begin position="70"/>
        <end position="93"/>
    </location>
</feature>
<feature type="transmembrane region" description="Helical" evidence="8">
    <location>
        <begin position="268"/>
        <end position="289"/>
    </location>
</feature>
<comment type="subcellular location">
    <subcellularLocation>
        <location evidence="1">Cell membrane</location>
        <topology evidence="1">Multi-pass membrane protein</topology>
    </subcellularLocation>
</comment>
<evidence type="ECO:0000259" key="9">
    <source>
        <dbReference type="Pfam" id="PF00892"/>
    </source>
</evidence>
<dbReference type="KEGG" id="bph:Bphy_1170"/>
<keyword evidence="3" id="KW-0813">Transport</keyword>
<sequence>MNGNNQKEEGAGYGALLLALCWWGLMPLYYWYLKEVSAPEMLAHRVFWSFAVLSAAIALKPALRQQMGNWRSFVLALVPAVLLSANWVVYILASVTGNALQASLGYFLNPLVSAALGIVFLNERLSGLKAVALALGLAGTFVQCYARGGVPVFAVMLTVTFSLLGLARKVWPTRNAIVSTWRETVVMMPFALGYFGYQTWHHALAFTSNGIDASVLMMMAGPLTVVPLALYAYAMPLVSLTESAVMQYVTPAVTFVLALTVFDERLTAVDLTGYGLIWCGLALATYATVRRRRLTLVVAPANAPANAAPNAAPATHGAQTMQGAQASGPGGLNVTFLSAHAPAHKKTPACAGVNRFWHSEGRPEPERRCGQSDA</sequence>
<dbReference type="PANTHER" id="PTHR22911:SF137">
    <property type="entry name" value="SOLUTE CARRIER FAMILY 35 MEMBER G2-RELATED"/>
    <property type="match status" value="1"/>
</dbReference>
<evidence type="ECO:0000256" key="8">
    <source>
        <dbReference type="SAM" id="Phobius"/>
    </source>
</evidence>
<dbReference type="SUPFAM" id="SSF103481">
    <property type="entry name" value="Multidrug resistance efflux transporter EmrE"/>
    <property type="match status" value="2"/>
</dbReference>
<dbReference type="Pfam" id="PF00892">
    <property type="entry name" value="EamA"/>
    <property type="match status" value="1"/>
</dbReference>
<evidence type="ECO:0000256" key="7">
    <source>
        <dbReference type="ARBA" id="ARBA00023136"/>
    </source>
</evidence>
<evidence type="ECO:0000256" key="6">
    <source>
        <dbReference type="ARBA" id="ARBA00022989"/>
    </source>
</evidence>
<evidence type="ECO:0000256" key="5">
    <source>
        <dbReference type="ARBA" id="ARBA00022692"/>
    </source>
</evidence>
<feature type="domain" description="EamA" evidence="9">
    <location>
        <begin position="15"/>
        <end position="142"/>
    </location>
</feature>
<dbReference type="EMBL" id="CP001043">
    <property type="protein sequence ID" value="ACC70359.1"/>
    <property type="molecule type" value="Genomic_DNA"/>
</dbReference>
<feature type="transmembrane region" description="Helical" evidence="8">
    <location>
        <begin position="99"/>
        <end position="121"/>
    </location>
</feature>
<dbReference type="OrthoDB" id="369870at2"/>
<dbReference type="InterPro" id="IPR000620">
    <property type="entry name" value="EamA_dom"/>
</dbReference>
<keyword evidence="4" id="KW-1003">Cell membrane</keyword>
<keyword evidence="5 8" id="KW-0812">Transmembrane</keyword>
<feature type="transmembrane region" description="Helical" evidence="8">
    <location>
        <begin position="45"/>
        <end position="63"/>
    </location>
</feature>
<dbReference type="STRING" id="391038.Bphy_1170"/>
<evidence type="ECO:0000256" key="1">
    <source>
        <dbReference type="ARBA" id="ARBA00004651"/>
    </source>
</evidence>
<comment type="similarity">
    <text evidence="2">Belongs to the EamA transporter family.</text>
</comment>
<evidence type="ECO:0000256" key="3">
    <source>
        <dbReference type="ARBA" id="ARBA00022448"/>
    </source>
</evidence>
<feature type="transmembrane region" description="Helical" evidence="8">
    <location>
        <begin position="12"/>
        <end position="33"/>
    </location>
</feature>
<keyword evidence="11" id="KW-1185">Reference proteome</keyword>
<dbReference type="RefSeq" id="WP_012400573.1">
    <property type="nucleotide sequence ID" value="NC_010622.1"/>
</dbReference>
<dbReference type="InterPro" id="IPR037185">
    <property type="entry name" value="EmrE-like"/>
</dbReference>
<proteinExistence type="inferred from homology"/>
<accession>B2JHC1</accession>
<feature type="transmembrane region" description="Helical" evidence="8">
    <location>
        <begin position="183"/>
        <end position="201"/>
    </location>
</feature>
<feature type="transmembrane region" description="Helical" evidence="8">
    <location>
        <begin position="152"/>
        <end position="171"/>
    </location>
</feature>
<feature type="transmembrane region" description="Helical" evidence="8">
    <location>
        <begin position="213"/>
        <end position="233"/>
    </location>
</feature>
<dbReference type="PANTHER" id="PTHR22911">
    <property type="entry name" value="ACYL-MALONYL CONDENSING ENZYME-RELATED"/>
    <property type="match status" value="1"/>
</dbReference>
<feature type="transmembrane region" description="Helical" evidence="8">
    <location>
        <begin position="245"/>
        <end position="262"/>
    </location>
</feature>
<reference evidence="11" key="1">
    <citation type="journal article" date="2014" name="Stand. Genomic Sci.">
        <title>Complete genome sequence of Burkholderia phymatum STM815(T), a broad host range and efficient nitrogen-fixing symbiont of Mimosa species.</title>
        <authorList>
            <person name="Moulin L."/>
            <person name="Klonowska A."/>
            <person name="Caroline B."/>
            <person name="Booth K."/>
            <person name="Vriezen J.A."/>
            <person name="Melkonian R."/>
            <person name="James E.K."/>
            <person name="Young J.P."/>
            <person name="Bena G."/>
            <person name="Hauser L."/>
            <person name="Land M."/>
            <person name="Kyrpides N."/>
            <person name="Bruce D."/>
            <person name="Chain P."/>
            <person name="Copeland A."/>
            <person name="Pitluck S."/>
            <person name="Woyke T."/>
            <person name="Lizotte-Waniewski M."/>
            <person name="Bristow J."/>
            <person name="Riley M."/>
        </authorList>
    </citation>
    <scope>NUCLEOTIDE SEQUENCE [LARGE SCALE GENOMIC DNA]</scope>
    <source>
        <strain evidence="11">DSM 17167 / CIP 108236 / LMG 21445 / STM815</strain>
    </source>
</reference>
<dbReference type="InterPro" id="IPR004626">
    <property type="entry name" value="RarD"/>
</dbReference>
<dbReference type="AlphaFoldDB" id="B2JHC1"/>
<dbReference type="NCBIfam" id="TIGR00688">
    <property type="entry name" value="rarD"/>
    <property type="match status" value="1"/>
</dbReference>
<gene>
    <name evidence="10" type="ordered locus">Bphy_1170</name>
</gene>
<keyword evidence="7 8" id="KW-0472">Membrane</keyword>
<dbReference type="Proteomes" id="UP000001192">
    <property type="component" value="Chromosome 1"/>
</dbReference>
<protein>
    <submittedName>
        <fullName evidence="10">RarD protein, DMT superfamily transporter</fullName>
    </submittedName>
</protein>
<evidence type="ECO:0000256" key="2">
    <source>
        <dbReference type="ARBA" id="ARBA00007362"/>
    </source>
</evidence>
<evidence type="ECO:0000256" key="4">
    <source>
        <dbReference type="ARBA" id="ARBA00022475"/>
    </source>
</evidence>
<name>B2JHC1_PARP8</name>
<evidence type="ECO:0000313" key="10">
    <source>
        <dbReference type="EMBL" id="ACC70359.1"/>
    </source>
</evidence>
<dbReference type="GO" id="GO:0005886">
    <property type="term" value="C:plasma membrane"/>
    <property type="evidence" value="ECO:0007669"/>
    <property type="project" value="UniProtKB-SubCell"/>
</dbReference>